<dbReference type="InterPro" id="IPR032675">
    <property type="entry name" value="LRR_dom_sf"/>
</dbReference>
<dbReference type="AlphaFoldDB" id="A0A0R3SMH2"/>
<proteinExistence type="predicted"/>
<dbReference type="STRING" id="6216.A0A0R3SMH2"/>
<name>A0A0R3SMH2_HYMDI</name>
<protein>
    <submittedName>
        <fullName evidence="1">Leucine-rich repeat-containing protein 48</fullName>
    </submittedName>
</protein>
<dbReference type="WBParaSite" id="HDID_0000613701-mRNA-1">
    <property type="protein sequence ID" value="HDID_0000613701-mRNA-1"/>
    <property type="gene ID" value="HDID_0000613701"/>
</dbReference>
<sequence>LDCLTLQGNPISKELEYNKFIYAFLPNLKYLDHKKITSENKAEAYETYTIAIAKLTQHEANEETEEIQEEEYKTFMQICKAAFIDGIYGDNLFKVMFEKDTDGSQLFQAPLLKEIVDQYEEKIADECEKLFQSGLSAYRDRQSEEEALRESIKSSKQESKDRALSLIENYETTKTEIFEKLNGIEPEDYAVLAEPHLSEVRQCIHELWNDLMTNEMVFMNQLEEINNEFERNLEEKVASFIETVQTGFAKLRDVVELHNEKLIEMALIYTERSSKSEGSRDQNYAIFADRESVLNALGNSKEVHLNVIDSTEEGIVKSVRTWFDELSKDLHEKEEKQRHKNRVVEINLYIDAQIVDLESLDLVFL</sequence>
<organism evidence="1">
    <name type="scientific">Hymenolepis diminuta</name>
    <name type="common">Rat tapeworm</name>
    <dbReference type="NCBI Taxonomy" id="6216"/>
    <lineage>
        <taxon>Eukaryota</taxon>
        <taxon>Metazoa</taxon>
        <taxon>Spiralia</taxon>
        <taxon>Lophotrochozoa</taxon>
        <taxon>Platyhelminthes</taxon>
        <taxon>Cestoda</taxon>
        <taxon>Eucestoda</taxon>
        <taxon>Cyclophyllidea</taxon>
        <taxon>Hymenolepididae</taxon>
        <taxon>Hymenolepis</taxon>
    </lineage>
</organism>
<accession>A0A0R3SMH2</accession>
<dbReference type="Gene3D" id="3.80.10.10">
    <property type="entry name" value="Ribonuclease Inhibitor"/>
    <property type="match status" value="1"/>
</dbReference>
<evidence type="ECO:0000313" key="1">
    <source>
        <dbReference type="WBParaSite" id="HDID_0000613701-mRNA-1"/>
    </source>
</evidence>
<reference evidence="1" key="1">
    <citation type="submission" date="2017-02" db="UniProtKB">
        <authorList>
            <consortium name="WormBaseParasite"/>
        </authorList>
    </citation>
    <scope>IDENTIFICATION</scope>
</reference>